<dbReference type="InterPro" id="IPR013083">
    <property type="entry name" value="Znf_RING/FYVE/PHD"/>
</dbReference>
<keyword evidence="2 4" id="KW-0863">Zinc-finger</keyword>
<dbReference type="SUPFAM" id="SSF57903">
    <property type="entry name" value="FYVE/PHD zinc finger"/>
    <property type="match status" value="1"/>
</dbReference>
<dbReference type="CDD" id="cd00065">
    <property type="entry name" value="FYVE_like_SF"/>
    <property type="match status" value="1"/>
</dbReference>
<feature type="domain" description="FYVE-type" evidence="6">
    <location>
        <begin position="327"/>
        <end position="393"/>
    </location>
</feature>
<evidence type="ECO:0000259" key="6">
    <source>
        <dbReference type="PROSITE" id="PS50178"/>
    </source>
</evidence>
<evidence type="ECO:0000256" key="4">
    <source>
        <dbReference type="PROSITE-ProRule" id="PRU00091"/>
    </source>
</evidence>
<proteinExistence type="predicted"/>
<dbReference type="PANTHER" id="PTHR13510:SF44">
    <property type="entry name" value="RABENOSYN-5"/>
    <property type="match status" value="1"/>
</dbReference>
<dbReference type="InterPro" id="IPR052727">
    <property type="entry name" value="Rab4/Rab5_effector"/>
</dbReference>
<evidence type="ECO:0000256" key="5">
    <source>
        <dbReference type="SAM" id="MobiDB-lite"/>
    </source>
</evidence>
<dbReference type="InterPro" id="IPR011011">
    <property type="entry name" value="Znf_FYVE_PHD"/>
</dbReference>
<dbReference type="InterPro" id="IPR017455">
    <property type="entry name" value="Znf_FYVE-rel"/>
</dbReference>
<dbReference type="AlphaFoldDB" id="A0A6G0KG07"/>
<feature type="region of interest" description="Disordered" evidence="5">
    <location>
        <begin position="793"/>
        <end position="816"/>
    </location>
</feature>
<protein>
    <recommendedName>
        <fullName evidence="6">FYVE-type domain-containing protein</fullName>
    </recommendedName>
</protein>
<reference evidence="7 8" key="1">
    <citation type="submission" date="2018-09" db="EMBL/GenBank/DDBJ databases">
        <title>Genomic investigation of the strawberry pathogen Phytophthora fragariae indicates pathogenicity is determined by transcriptional variation in three key races.</title>
        <authorList>
            <person name="Adams T.M."/>
            <person name="Armitage A.D."/>
            <person name="Sobczyk M.K."/>
            <person name="Bates H.J."/>
            <person name="Dunwell J.M."/>
            <person name="Nellist C.F."/>
            <person name="Harrison R.J."/>
        </authorList>
    </citation>
    <scope>NUCLEOTIDE SEQUENCE [LARGE SCALE GENOMIC DNA]</scope>
    <source>
        <strain evidence="7 8">ONT-3</strain>
    </source>
</reference>
<comment type="caution">
    <text evidence="7">The sequence shown here is derived from an EMBL/GenBank/DDBJ whole genome shotgun (WGS) entry which is preliminary data.</text>
</comment>
<dbReference type="Gene3D" id="3.30.40.10">
    <property type="entry name" value="Zinc/RING finger domain, C3HC4 (zinc finger)"/>
    <property type="match status" value="1"/>
</dbReference>
<evidence type="ECO:0000256" key="2">
    <source>
        <dbReference type="ARBA" id="ARBA00022771"/>
    </source>
</evidence>
<organism evidence="7 8">
    <name type="scientific">Phytophthora fragariae</name>
    <dbReference type="NCBI Taxonomy" id="53985"/>
    <lineage>
        <taxon>Eukaryota</taxon>
        <taxon>Sar</taxon>
        <taxon>Stramenopiles</taxon>
        <taxon>Oomycota</taxon>
        <taxon>Peronosporomycetes</taxon>
        <taxon>Peronosporales</taxon>
        <taxon>Peronosporaceae</taxon>
        <taxon>Phytophthora</taxon>
    </lineage>
</organism>
<evidence type="ECO:0000256" key="1">
    <source>
        <dbReference type="ARBA" id="ARBA00022723"/>
    </source>
</evidence>
<keyword evidence="3" id="KW-0862">Zinc</keyword>
<evidence type="ECO:0000313" key="7">
    <source>
        <dbReference type="EMBL" id="KAE9087153.1"/>
    </source>
</evidence>
<dbReference type="Proteomes" id="UP000488956">
    <property type="component" value="Unassembled WGS sequence"/>
</dbReference>
<dbReference type="EMBL" id="QXFX01001633">
    <property type="protein sequence ID" value="KAE9087153.1"/>
    <property type="molecule type" value="Genomic_DNA"/>
</dbReference>
<dbReference type="PANTHER" id="PTHR13510">
    <property type="entry name" value="FYVE-FINGER-CONTAINING RAB5 EFFECTOR PROTEIN RABENOSYN-5-RELATED"/>
    <property type="match status" value="1"/>
</dbReference>
<accession>A0A6G0KG07</accession>
<gene>
    <name evidence="7" type="ORF">PF010_g19829</name>
</gene>
<name>A0A6G0KG07_9STRA</name>
<evidence type="ECO:0000313" key="8">
    <source>
        <dbReference type="Proteomes" id="UP000488956"/>
    </source>
</evidence>
<dbReference type="GO" id="GO:0008270">
    <property type="term" value="F:zinc ion binding"/>
    <property type="evidence" value="ECO:0007669"/>
    <property type="project" value="UniProtKB-KW"/>
</dbReference>
<keyword evidence="1" id="KW-0479">Metal-binding</keyword>
<feature type="compositionally biased region" description="Low complexity" evidence="5">
    <location>
        <begin position="793"/>
        <end position="806"/>
    </location>
</feature>
<evidence type="ECO:0000256" key="3">
    <source>
        <dbReference type="ARBA" id="ARBA00022833"/>
    </source>
</evidence>
<sequence>MSPSKNGITMPTLELERHDEKMMQELAATLLQQNLDQYSSLAVTPDGHPDSRSWVSIQKREGIRVYKESTRQQQQQLRSQAATGNGSVKTAKVPPSLLLMGTIKGHLDDVLYASAASTTEAMLTKSKFIDDGAVDCKVLARIVEPTMADPMHFLNVTWRCFALSEPRDYVCLDVAGWGHTARGEHVAYHLIHSVGFDALPNFEHKGVARTNMSVCWIFRQRTASLVECYARGFYEFDTTNAMLNSMSLHAIASQWLSCVKLVAYAQSMKLARLLNCGKGVISSDGSESDSGDFGQFGSNPYNQTMSSSTSSSSNSVVLLPAPPEPARVPASRCKLCCKSFRFLGASRRVCQACGEDVCSRCSVKETLVLFSRSRQSVRERKKKFCKQCVADAMRSDAGAVARDDFVAVAQAQHNCQDFHCVPRQQADNSVRGNSVESTQALTISAIVRLGGGHVVLLSSRPYWKPGGQPRRISRTTVVLDRAIALWRQVCGESVLHTQERDRLQSSTTMSKDDLMAQSLPRLQLSSKDMKAILELSVSLLETNLTQQKELRLTRDGFPDSRVWREMQRKEGVRVFKEFQSPNSMPSGNSATCMRAGIAHPEQSGMPSLLMLGTVAGSLNDVMYASIPTSTDSMRARSKFVQDGVVNSKVLCCVESPSADDPFHTLNVTWRYYSLSEPRDYTCIEATGLLPNDYGELVGFHLVHSLEFAQLPVFRNYGVERANMSVCTFFRQKTSTLVECYTRGYFDFHSSNDMLNNISLHTISTQWLSMARYVECAQMKKLVWWMRVRTGRDSFASSSQSSSSTSSGGIAGIRQHARPRVQAGTRCRVCNRGFGGFLRTTPRACACCAEWVCKRCCVKKQMCVVSSHNKSKVNDKKLVFCAQCIAEGSKSDAALILREELLGHRSSYSSTRRTTMETMETLDD</sequence>
<dbReference type="PROSITE" id="PS50178">
    <property type="entry name" value="ZF_FYVE"/>
    <property type="match status" value="1"/>
</dbReference>